<dbReference type="PANTHER" id="PTHR43798">
    <property type="entry name" value="MONOACYLGLYCEROL LIPASE"/>
    <property type="match status" value="1"/>
</dbReference>
<proteinExistence type="predicted"/>
<evidence type="ECO:0000313" key="4">
    <source>
        <dbReference type="Proteomes" id="UP001501842"/>
    </source>
</evidence>
<comment type="caution">
    <text evidence="3">The sequence shown here is derived from an EMBL/GenBank/DDBJ whole genome shotgun (WGS) entry which is preliminary data.</text>
</comment>
<name>A0ABN3UDH5_9ACTN</name>
<feature type="domain" description="AB hydrolase-1" evidence="2">
    <location>
        <begin position="46"/>
        <end position="301"/>
    </location>
</feature>
<feature type="region of interest" description="Disordered" evidence="1">
    <location>
        <begin position="1"/>
        <end position="24"/>
    </location>
</feature>
<reference evidence="3 4" key="1">
    <citation type="journal article" date="2019" name="Int. J. Syst. Evol. Microbiol.">
        <title>The Global Catalogue of Microorganisms (GCM) 10K type strain sequencing project: providing services to taxonomists for standard genome sequencing and annotation.</title>
        <authorList>
            <consortium name="The Broad Institute Genomics Platform"/>
            <consortium name="The Broad Institute Genome Sequencing Center for Infectious Disease"/>
            <person name="Wu L."/>
            <person name="Ma J."/>
        </authorList>
    </citation>
    <scope>NUCLEOTIDE SEQUENCE [LARGE SCALE GENOMIC DNA]</scope>
    <source>
        <strain evidence="3 4">JCM 8201</strain>
    </source>
</reference>
<dbReference type="InterPro" id="IPR029058">
    <property type="entry name" value="AB_hydrolase_fold"/>
</dbReference>
<keyword evidence="3" id="KW-0378">Hydrolase</keyword>
<keyword evidence="4" id="KW-1185">Reference proteome</keyword>
<dbReference type="SUPFAM" id="SSF53474">
    <property type="entry name" value="alpha/beta-Hydrolases"/>
    <property type="match status" value="1"/>
</dbReference>
<dbReference type="PANTHER" id="PTHR43798:SF33">
    <property type="entry name" value="HYDROLASE, PUTATIVE (AFU_ORTHOLOGUE AFUA_2G14860)-RELATED"/>
    <property type="match status" value="1"/>
</dbReference>
<dbReference type="RefSeq" id="WP_344451356.1">
    <property type="nucleotide sequence ID" value="NZ_BAAATZ010000012.1"/>
</dbReference>
<dbReference type="Proteomes" id="UP001501842">
    <property type="component" value="Unassembled WGS sequence"/>
</dbReference>
<organism evidence="3 4">
    <name type="scientific">Actinocorallia aurantiaca</name>
    <dbReference type="NCBI Taxonomy" id="46204"/>
    <lineage>
        <taxon>Bacteria</taxon>
        <taxon>Bacillati</taxon>
        <taxon>Actinomycetota</taxon>
        <taxon>Actinomycetes</taxon>
        <taxon>Streptosporangiales</taxon>
        <taxon>Thermomonosporaceae</taxon>
        <taxon>Actinocorallia</taxon>
    </lineage>
</organism>
<dbReference type="InterPro" id="IPR000073">
    <property type="entry name" value="AB_hydrolase_1"/>
</dbReference>
<dbReference type="InterPro" id="IPR050266">
    <property type="entry name" value="AB_hydrolase_sf"/>
</dbReference>
<sequence>MRSQSFEGPPATEGDAGDPATPLGRRYDVKGRRLFLHRSGTGGPSVVFLPGAGLVGLDFWNIHERAAQFTTSVLYDRAGTGWSDPADLPRTPAQVTDELRGLLHTAEVPGPHLLVGHSLGAFYARRYAQRFPDQVAGLLLLDPGHEDIADYMPTEAVRMNEQAKPDPERLPDLTDEQLHAARGQYAQLYASWPDAIRRGLIDHHLTSWRTGLRESGNFETEVYDELRRGGDLPDVPLTVLTAGGDNPYWAQFLSEQAMREALDGLRAMHAALTASVPGGEQRVLSSASHQYAHIEQPDAVLHALRDLHDKIVERR</sequence>
<evidence type="ECO:0000259" key="2">
    <source>
        <dbReference type="Pfam" id="PF12697"/>
    </source>
</evidence>
<dbReference type="Gene3D" id="3.40.50.1820">
    <property type="entry name" value="alpha/beta hydrolase"/>
    <property type="match status" value="1"/>
</dbReference>
<dbReference type="Pfam" id="PF12697">
    <property type="entry name" value="Abhydrolase_6"/>
    <property type="match status" value="1"/>
</dbReference>
<evidence type="ECO:0000256" key="1">
    <source>
        <dbReference type="SAM" id="MobiDB-lite"/>
    </source>
</evidence>
<evidence type="ECO:0000313" key="3">
    <source>
        <dbReference type="EMBL" id="GAA2727537.1"/>
    </source>
</evidence>
<accession>A0ABN3UDH5</accession>
<dbReference type="GO" id="GO:0016787">
    <property type="term" value="F:hydrolase activity"/>
    <property type="evidence" value="ECO:0007669"/>
    <property type="project" value="UniProtKB-KW"/>
</dbReference>
<gene>
    <name evidence="3" type="ORF">GCM10010439_33740</name>
</gene>
<dbReference type="EMBL" id="BAAATZ010000012">
    <property type="protein sequence ID" value="GAA2727537.1"/>
    <property type="molecule type" value="Genomic_DNA"/>
</dbReference>
<protein>
    <submittedName>
        <fullName evidence="3">Alpha/beta hydrolase</fullName>
    </submittedName>
</protein>